<gene>
    <name evidence="2" type="ORF">J8F10_21510</name>
</gene>
<evidence type="ECO:0000256" key="1">
    <source>
        <dbReference type="SAM" id="Phobius"/>
    </source>
</evidence>
<name>A0ABS5BVV7_9BACT</name>
<feature type="transmembrane region" description="Helical" evidence="1">
    <location>
        <begin position="42"/>
        <end position="75"/>
    </location>
</feature>
<comment type="caution">
    <text evidence="2">The sequence shown here is derived from an EMBL/GenBank/DDBJ whole genome shotgun (WGS) entry which is preliminary data.</text>
</comment>
<sequence>MILLALLIFVGLSAATWSVSVACYRSTYTDGPDVTADPNYGAVAACAVAAVTLTCSIPALVGYFAGLIAWAGAVYGFLNVPRGRATVLFGYLAGWSVVTRVVVLGVLSATAK</sequence>
<organism evidence="2 3">
    <name type="scientific">Gemmata palustris</name>
    <dbReference type="NCBI Taxonomy" id="2822762"/>
    <lineage>
        <taxon>Bacteria</taxon>
        <taxon>Pseudomonadati</taxon>
        <taxon>Planctomycetota</taxon>
        <taxon>Planctomycetia</taxon>
        <taxon>Gemmatales</taxon>
        <taxon>Gemmataceae</taxon>
        <taxon>Gemmata</taxon>
    </lineage>
</organism>
<dbReference type="Proteomes" id="UP000676565">
    <property type="component" value="Unassembled WGS sequence"/>
</dbReference>
<accession>A0ABS5BVV7</accession>
<protein>
    <recommendedName>
        <fullName evidence="4">MAPEG family protein</fullName>
    </recommendedName>
</protein>
<keyword evidence="1" id="KW-0812">Transmembrane</keyword>
<evidence type="ECO:0000313" key="2">
    <source>
        <dbReference type="EMBL" id="MBP3957839.1"/>
    </source>
</evidence>
<keyword evidence="3" id="KW-1185">Reference proteome</keyword>
<dbReference type="RefSeq" id="WP_210657277.1">
    <property type="nucleotide sequence ID" value="NZ_JAGKQQ010000001.1"/>
</dbReference>
<reference evidence="2 3" key="1">
    <citation type="submission" date="2021-04" db="EMBL/GenBank/DDBJ databases">
        <authorList>
            <person name="Ivanova A."/>
        </authorList>
    </citation>
    <scope>NUCLEOTIDE SEQUENCE [LARGE SCALE GENOMIC DNA]</scope>
    <source>
        <strain evidence="2 3">G18</strain>
    </source>
</reference>
<proteinExistence type="predicted"/>
<keyword evidence="1" id="KW-1133">Transmembrane helix</keyword>
<keyword evidence="1" id="KW-0472">Membrane</keyword>
<feature type="transmembrane region" description="Helical" evidence="1">
    <location>
        <begin position="87"/>
        <end position="109"/>
    </location>
</feature>
<dbReference type="EMBL" id="JAGKQQ010000001">
    <property type="protein sequence ID" value="MBP3957839.1"/>
    <property type="molecule type" value="Genomic_DNA"/>
</dbReference>
<evidence type="ECO:0000313" key="3">
    <source>
        <dbReference type="Proteomes" id="UP000676565"/>
    </source>
</evidence>
<evidence type="ECO:0008006" key="4">
    <source>
        <dbReference type="Google" id="ProtNLM"/>
    </source>
</evidence>